<proteinExistence type="predicted"/>
<dbReference type="PANTHER" id="PTHR43800:SF1">
    <property type="entry name" value="PEPTIDYL-LYSINE N-ACETYLTRANSFERASE YJAB"/>
    <property type="match status" value="1"/>
</dbReference>
<keyword evidence="6" id="KW-1185">Reference proteome</keyword>
<dbReference type="GO" id="GO:0016747">
    <property type="term" value="F:acyltransferase activity, transferring groups other than amino-acyl groups"/>
    <property type="evidence" value="ECO:0007669"/>
    <property type="project" value="InterPro"/>
</dbReference>
<feature type="region of interest" description="Disordered" evidence="3">
    <location>
        <begin position="166"/>
        <end position="205"/>
    </location>
</feature>
<dbReference type="EMBL" id="QOIN01000070">
    <property type="protein sequence ID" value="RCG14423.1"/>
    <property type="molecule type" value="Genomic_DNA"/>
</dbReference>
<protein>
    <submittedName>
        <fullName evidence="5">GNAT family N-acetyltransferase</fullName>
    </submittedName>
</protein>
<dbReference type="Proteomes" id="UP000252914">
    <property type="component" value="Unassembled WGS sequence"/>
</dbReference>
<comment type="caution">
    <text evidence="5">The sequence shown here is derived from an EMBL/GenBank/DDBJ whole genome shotgun (WGS) entry which is preliminary data.</text>
</comment>
<evidence type="ECO:0000259" key="4">
    <source>
        <dbReference type="PROSITE" id="PS51186"/>
    </source>
</evidence>
<gene>
    <name evidence="5" type="ORF">DTL70_31460</name>
</gene>
<name>A0A367E8V8_9ACTN</name>
<dbReference type="InterPro" id="IPR000182">
    <property type="entry name" value="GNAT_dom"/>
</dbReference>
<sequence length="205" mass="21945">MRIEAGRARELDVLQEIERAAGRWFRDIGMDEIADDEPPTLESLGSYARSGGLWVVTPEPGSRPVAYALTEPVDGCLHIEQISVHPDSARRGIGRALLDELAARAAAGGIPALTLTTFADVPWNAPYYARLGFRALAAGDLTPGLRQIRADEAAAGLDRWPRLCMRRETSRPVGPAPTGSPYSPRGTSVAAGRTTTKPPSGGHPR</sequence>
<dbReference type="Pfam" id="PF00583">
    <property type="entry name" value="Acetyltransf_1"/>
    <property type="match status" value="1"/>
</dbReference>
<feature type="domain" description="N-acetyltransferase" evidence="4">
    <location>
        <begin position="1"/>
        <end position="151"/>
    </location>
</feature>
<reference evidence="5 6" key="1">
    <citation type="submission" date="2018-06" db="EMBL/GenBank/DDBJ databases">
        <title>Streptomyces reniochalinae sp. nov. and Streptomyces diacarnus sp. nov. from marine sponges.</title>
        <authorList>
            <person name="Li L."/>
        </authorList>
    </citation>
    <scope>NUCLEOTIDE SEQUENCE [LARGE SCALE GENOMIC DNA]</scope>
    <source>
        <strain evidence="5 6">LHW51701</strain>
    </source>
</reference>
<dbReference type="CDD" id="cd04301">
    <property type="entry name" value="NAT_SF"/>
    <property type="match status" value="1"/>
</dbReference>
<organism evidence="5 6">
    <name type="scientific">Streptomyces diacarni</name>
    <dbReference type="NCBI Taxonomy" id="2800381"/>
    <lineage>
        <taxon>Bacteria</taxon>
        <taxon>Bacillati</taxon>
        <taxon>Actinomycetota</taxon>
        <taxon>Actinomycetes</taxon>
        <taxon>Kitasatosporales</taxon>
        <taxon>Streptomycetaceae</taxon>
        <taxon>Streptomyces</taxon>
    </lineage>
</organism>
<dbReference type="PROSITE" id="PS51186">
    <property type="entry name" value="GNAT"/>
    <property type="match status" value="1"/>
</dbReference>
<keyword evidence="2" id="KW-0012">Acyltransferase</keyword>
<dbReference type="SUPFAM" id="SSF55729">
    <property type="entry name" value="Acyl-CoA N-acyltransferases (Nat)"/>
    <property type="match status" value="1"/>
</dbReference>
<evidence type="ECO:0000256" key="3">
    <source>
        <dbReference type="SAM" id="MobiDB-lite"/>
    </source>
</evidence>
<accession>A0A367E8V8</accession>
<dbReference type="PANTHER" id="PTHR43800">
    <property type="entry name" value="PEPTIDYL-LYSINE N-ACETYLTRANSFERASE YJAB"/>
    <property type="match status" value="1"/>
</dbReference>
<dbReference type="RefSeq" id="WP_114025430.1">
    <property type="nucleotide sequence ID" value="NZ_QOIN01000070.1"/>
</dbReference>
<evidence type="ECO:0000313" key="6">
    <source>
        <dbReference type="Proteomes" id="UP000252914"/>
    </source>
</evidence>
<evidence type="ECO:0000256" key="2">
    <source>
        <dbReference type="ARBA" id="ARBA00023315"/>
    </source>
</evidence>
<evidence type="ECO:0000256" key="1">
    <source>
        <dbReference type="ARBA" id="ARBA00022679"/>
    </source>
</evidence>
<evidence type="ECO:0000313" key="5">
    <source>
        <dbReference type="EMBL" id="RCG14423.1"/>
    </source>
</evidence>
<dbReference type="Gene3D" id="3.40.630.30">
    <property type="match status" value="1"/>
</dbReference>
<dbReference type="AlphaFoldDB" id="A0A367E8V8"/>
<dbReference type="InterPro" id="IPR016181">
    <property type="entry name" value="Acyl_CoA_acyltransferase"/>
</dbReference>
<keyword evidence="1 5" id="KW-0808">Transferase</keyword>